<dbReference type="PANTHER" id="PTHR30146">
    <property type="entry name" value="LACI-RELATED TRANSCRIPTIONAL REPRESSOR"/>
    <property type="match status" value="1"/>
</dbReference>
<evidence type="ECO:0000256" key="1">
    <source>
        <dbReference type="ARBA" id="ARBA00023015"/>
    </source>
</evidence>
<dbReference type="PROSITE" id="PS00356">
    <property type="entry name" value="HTH_LACI_1"/>
    <property type="match status" value="1"/>
</dbReference>
<keyword evidence="3" id="KW-0804">Transcription</keyword>
<sequence>MRDSRRRPTIADVAKAAGVSKTTVSRFLSHQTEYIAEETYRKIEQAIQGLHYEPSQMARGLKAKRSRLIGIIVADIANPFTTAILRGAEDVCHKHNYSLLVCNSDNDPAKEQNYIRTLRSHQIDGLIMHTTGYNQSMLLALQKEKTQVVLLDRDVSGMHVDLVGMDNTQATYDALNYLVRQGYRSIAYVTAPTADISTRIERVQAFRSFVAEHGIEEHSPVFQVEGDQSLIECMTAFMNKKPVMAKAVFTGNAVILLKAALVMQNLGYRIPYDVGFISFDDPDWADIVGITTVSQSAYEMGVKAADRLVARLGGDTSDAKRFHVAAMLKERGSTPQVAIGQSLNRRRPS</sequence>
<dbReference type="EMBL" id="SORF01000003">
    <property type="protein sequence ID" value="TDY50066.1"/>
    <property type="molecule type" value="Genomic_DNA"/>
</dbReference>
<feature type="domain" description="HTH lacI-type" evidence="4">
    <location>
        <begin position="8"/>
        <end position="63"/>
    </location>
</feature>
<keyword evidence="2" id="KW-0238">DNA-binding</keyword>
<organism evidence="5 6">
    <name type="scientific">Alicyclobacillus sacchari</name>
    <dbReference type="NCBI Taxonomy" id="392010"/>
    <lineage>
        <taxon>Bacteria</taxon>
        <taxon>Bacillati</taxon>
        <taxon>Bacillota</taxon>
        <taxon>Bacilli</taxon>
        <taxon>Bacillales</taxon>
        <taxon>Alicyclobacillaceae</taxon>
        <taxon>Alicyclobacillus</taxon>
    </lineage>
</organism>
<dbReference type="GO" id="GO:0003700">
    <property type="term" value="F:DNA-binding transcription factor activity"/>
    <property type="evidence" value="ECO:0007669"/>
    <property type="project" value="TreeGrafter"/>
</dbReference>
<evidence type="ECO:0000259" key="4">
    <source>
        <dbReference type="PROSITE" id="PS50932"/>
    </source>
</evidence>
<dbReference type="GO" id="GO:0000976">
    <property type="term" value="F:transcription cis-regulatory region binding"/>
    <property type="evidence" value="ECO:0007669"/>
    <property type="project" value="TreeGrafter"/>
</dbReference>
<dbReference type="Pfam" id="PF00356">
    <property type="entry name" value="LacI"/>
    <property type="match status" value="1"/>
</dbReference>
<dbReference type="InterPro" id="IPR010982">
    <property type="entry name" value="Lambda_DNA-bd_dom_sf"/>
</dbReference>
<dbReference type="InterPro" id="IPR000843">
    <property type="entry name" value="HTH_LacI"/>
</dbReference>
<gene>
    <name evidence="5" type="ORF">C7445_103110</name>
</gene>
<dbReference type="PANTHER" id="PTHR30146:SF145">
    <property type="entry name" value="RIBOSE OPERON REPRESSOR"/>
    <property type="match status" value="1"/>
</dbReference>
<evidence type="ECO:0000256" key="2">
    <source>
        <dbReference type="ARBA" id="ARBA00023125"/>
    </source>
</evidence>
<comment type="caution">
    <text evidence="5">The sequence shown here is derived from an EMBL/GenBank/DDBJ whole genome shotgun (WGS) entry which is preliminary data.</text>
</comment>
<dbReference type="AlphaFoldDB" id="A0A4R8LTZ2"/>
<keyword evidence="6" id="KW-1185">Reference proteome</keyword>
<dbReference type="CDD" id="cd06283">
    <property type="entry name" value="PBP1_RegR_EndR_KdgR-like"/>
    <property type="match status" value="1"/>
</dbReference>
<accession>A0A4R8LTZ2</accession>
<dbReference type="SUPFAM" id="SSF53822">
    <property type="entry name" value="Periplasmic binding protein-like I"/>
    <property type="match status" value="1"/>
</dbReference>
<evidence type="ECO:0000313" key="6">
    <source>
        <dbReference type="Proteomes" id="UP000294581"/>
    </source>
</evidence>
<evidence type="ECO:0000256" key="3">
    <source>
        <dbReference type="ARBA" id="ARBA00023163"/>
    </source>
</evidence>
<dbReference type="Pfam" id="PF00532">
    <property type="entry name" value="Peripla_BP_1"/>
    <property type="match status" value="1"/>
</dbReference>
<dbReference type="SUPFAM" id="SSF47413">
    <property type="entry name" value="lambda repressor-like DNA-binding domains"/>
    <property type="match status" value="1"/>
</dbReference>
<dbReference type="PROSITE" id="PS50932">
    <property type="entry name" value="HTH_LACI_2"/>
    <property type="match status" value="1"/>
</dbReference>
<name>A0A4R8LTZ2_9BACL</name>
<keyword evidence="1" id="KW-0805">Transcription regulation</keyword>
<proteinExistence type="predicted"/>
<evidence type="ECO:0000313" key="5">
    <source>
        <dbReference type="EMBL" id="TDY50066.1"/>
    </source>
</evidence>
<dbReference type="InterPro" id="IPR001761">
    <property type="entry name" value="Peripla_BP/Lac1_sug-bd_dom"/>
</dbReference>
<dbReference type="Gene3D" id="3.40.50.2300">
    <property type="match status" value="2"/>
</dbReference>
<dbReference type="OrthoDB" id="1639518at2"/>
<dbReference type="InterPro" id="IPR028082">
    <property type="entry name" value="Peripla_BP_I"/>
</dbReference>
<dbReference type="RefSeq" id="WP_134158798.1">
    <property type="nucleotide sequence ID" value="NZ_SORF01000003.1"/>
</dbReference>
<dbReference type="Proteomes" id="UP000294581">
    <property type="component" value="Unassembled WGS sequence"/>
</dbReference>
<protein>
    <submittedName>
        <fullName evidence="5">LacI family transcriptional regulator</fullName>
    </submittedName>
</protein>
<dbReference type="CDD" id="cd01392">
    <property type="entry name" value="HTH_LacI"/>
    <property type="match status" value="1"/>
</dbReference>
<dbReference type="SMART" id="SM00354">
    <property type="entry name" value="HTH_LACI"/>
    <property type="match status" value="1"/>
</dbReference>
<dbReference type="Gene3D" id="1.10.260.40">
    <property type="entry name" value="lambda repressor-like DNA-binding domains"/>
    <property type="match status" value="1"/>
</dbReference>
<reference evidence="5 6" key="1">
    <citation type="submission" date="2019-03" db="EMBL/GenBank/DDBJ databases">
        <title>Genomic Encyclopedia of Type Strains, Phase IV (KMG-IV): sequencing the most valuable type-strain genomes for metagenomic binning, comparative biology and taxonomic classification.</title>
        <authorList>
            <person name="Goeker M."/>
        </authorList>
    </citation>
    <scope>NUCLEOTIDE SEQUENCE [LARGE SCALE GENOMIC DNA]</scope>
    <source>
        <strain evidence="5 6">DSM 17974</strain>
    </source>
</reference>